<dbReference type="OrthoDB" id="4525710at2759"/>
<dbReference type="Proteomes" id="UP000237481">
    <property type="component" value="Unassembled WGS sequence"/>
</dbReference>
<dbReference type="GO" id="GO:0005634">
    <property type="term" value="C:nucleus"/>
    <property type="evidence" value="ECO:0007669"/>
    <property type="project" value="UniProtKB-SubCell"/>
</dbReference>
<accession>A0A2S4KXL6</accession>
<feature type="compositionally biased region" description="Polar residues" evidence="3">
    <location>
        <begin position="168"/>
        <end position="183"/>
    </location>
</feature>
<feature type="region of interest" description="Disordered" evidence="3">
    <location>
        <begin position="168"/>
        <end position="189"/>
    </location>
</feature>
<proteinExistence type="predicted"/>
<gene>
    <name evidence="4" type="ORF">TPAR_04854</name>
</gene>
<evidence type="ECO:0000256" key="1">
    <source>
        <dbReference type="ARBA" id="ARBA00004123"/>
    </source>
</evidence>
<organism evidence="4 5">
    <name type="scientific">Tolypocladium paradoxum</name>
    <dbReference type="NCBI Taxonomy" id="94208"/>
    <lineage>
        <taxon>Eukaryota</taxon>
        <taxon>Fungi</taxon>
        <taxon>Dikarya</taxon>
        <taxon>Ascomycota</taxon>
        <taxon>Pezizomycotina</taxon>
        <taxon>Sordariomycetes</taxon>
        <taxon>Hypocreomycetidae</taxon>
        <taxon>Hypocreales</taxon>
        <taxon>Ophiocordycipitaceae</taxon>
        <taxon>Tolypocladium</taxon>
    </lineage>
</organism>
<protein>
    <submittedName>
        <fullName evidence="4">Uncharacterized protein</fullName>
    </submittedName>
</protein>
<dbReference type="EMBL" id="PKSG01000479">
    <property type="protein sequence ID" value="POR34926.1"/>
    <property type="molecule type" value="Genomic_DNA"/>
</dbReference>
<dbReference type="PANTHER" id="PTHR37534:SF2">
    <property type="entry name" value="N-ACETYLTRANSFERASE DOMAIN-CONTAINING PROTEIN"/>
    <property type="match status" value="1"/>
</dbReference>
<evidence type="ECO:0000256" key="2">
    <source>
        <dbReference type="ARBA" id="ARBA00023242"/>
    </source>
</evidence>
<name>A0A2S4KXL6_9HYPO</name>
<dbReference type="Pfam" id="PF11951">
    <property type="entry name" value="Fungal_trans_2"/>
    <property type="match status" value="1"/>
</dbReference>
<sequence length="533" mass="59013">MSDPRPISPLPTRLAMNATKSALRNRATLDAASEFPLNHIGEGLAAQQTRQSSAQILGEALPAASPSGFMSEETSPVVDPHFRQANPVDMPTAESSNVHSELRRSISSRKSQLGPGSICVQLSPPETWEPMPNATSTQLQSLFAPGTIRLSPIQSLPDDSTTSPCAWTQLSTQPNSTSATSKDISGHMPRLSRRESHLLRLYVSKLGPLSDACDDARHFTLSVPRLALREPMILNGVLALASRYDALCNDRRSDLESTYYHSRCIERLIEALARPPETYDSTVLTAVVIARLYEEIDNDADTRYHHLRGTRNLLNQEAVARFASEGGLAEAASWIHLRQAIYVSLVRRQPVDIPLETFQAFTAFQRNDDTSQANRAVYIFAKILRAFFLEAPEGQSGDKALAQDDLIHRDPWEKLEGELTTWYRSKPASFESLHHEEPNMEDGRPFPSIVMISTVAGKKRSPISIVSSYSLIKASQVVAMQHYYAGRIICCLRRCNIAHPAYGFSAAKARASNEVRMISCTETPVSRCRGQKD</sequence>
<dbReference type="GO" id="GO:0000976">
    <property type="term" value="F:transcription cis-regulatory region binding"/>
    <property type="evidence" value="ECO:0007669"/>
    <property type="project" value="TreeGrafter"/>
</dbReference>
<dbReference type="GO" id="GO:0003700">
    <property type="term" value="F:DNA-binding transcription factor activity"/>
    <property type="evidence" value="ECO:0007669"/>
    <property type="project" value="TreeGrafter"/>
</dbReference>
<keyword evidence="2" id="KW-0539">Nucleus</keyword>
<dbReference type="GO" id="GO:0045944">
    <property type="term" value="P:positive regulation of transcription by RNA polymerase II"/>
    <property type="evidence" value="ECO:0007669"/>
    <property type="project" value="TreeGrafter"/>
</dbReference>
<dbReference type="InterPro" id="IPR021858">
    <property type="entry name" value="Fun_TF"/>
</dbReference>
<keyword evidence="5" id="KW-1185">Reference proteome</keyword>
<evidence type="ECO:0000313" key="5">
    <source>
        <dbReference type="Proteomes" id="UP000237481"/>
    </source>
</evidence>
<dbReference type="AlphaFoldDB" id="A0A2S4KXL6"/>
<dbReference type="STRING" id="94208.A0A2S4KXL6"/>
<dbReference type="PANTHER" id="PTHR37534">
    <property type="entry name" value="TRANSCRIPTIONAL ACTIVATOR PROTEIN UGA3"/>
    <property type="match status" value="1"/>
</dbReference>
<comment type="subcellular location">
    <subcellularLocation>
        <location evidence="1">Nucleus</location>
    </subcellularLocation>
</comment>
<evidence type="ECO:0000256" key="3">
    <source>
        <dbReference type="SAM" id="MobiDB-lite"/>
    </source>
</evidence>
<evidence type="ECO:0000313" key="4">
    <source>
        <dbReference type="EMBL" id="POR34926.1"/>
    </source>
</evidence>
<reference evidence="4 5" key="1">
    <citation type="submission" date="2018-01" db="EMBL/GenBank/DDBJ databases">
        <title>Harnessing the power of phylogenomics to disentangle the directionality and signatures of interkingdom host jumping in the parasitic fungal genus Tolypocladium.</title>
        <authorList>
            <person name="Quandt C.A."/>
            <person name="Patterson W."/>
            <person name="Spatafora J.W."/>
        </authorList>
    </citation>
    <scope>NUCLEOTIDE SEQUENCE [LARGE SCALE GENOMIC DNA]</scope>
    <source>
        <strain evidence="4 5">NRBC 100945</strain>
    </source>
</reference>
<comment type="caution">
    <text evidence="4">The sequence shown here is derived from an EMBL/GenBank/DDBJ whole genome shotgun (WGS) entry which is preliminary data.</text>
</comment>